<keyword evidence="2" id="KW-1185">Reference proteome</keyword>
<gene>
    <name evidence="1" type="ORF">EVAR_19429_1</name>
</gene>
<sequence>MGGYAKPVISANRLAGVKPQVRNSRPTTPAIVHFLACRSRPFAGWWSMRKKSTYYVERWEYKYVMTKAEKGMLWCFGHLEQINESKMIKQIYRANVSDGRVGKGQFKNAAGRSWRRWEVLIQTKAKLRSIVYYRTLGGVGGEQLLFSPTDADQAHRADQSRGFKRAKPAHAPEEVASRVQHKARVERPPAGGVAPAASLSVCRTDKKLNMHSCGCARSIFSDGRTLKLNADETSCALALACRSITNVLDS</sequence>
<dbReference type="Proteomes" id="UP000299102">
    <property type="component" value="Unassembled WGS sequence"/>
</dbReference>
<proteinExistence type="predicted"/>
<accession>A0A4C1TRL7</accession>
<dbReference type="AlphaFoldDB" id="A0A4C1TRL7"/>
<evidence type="ECO:0000313" key="2">
    <source>
        <dbReference type="Proteomes" id="UP000299102"/>
    </source>
</evidence>
<reference evidence="1 2" key="1">
    <citation type="journal article" date="2019" name="Commun. Biol.">
        <title>The bagworm genome reveals a unique fibroin gene that provides high tensile strength.</title>
        <authorList>
            <person name="Kono N."/>
            <person name="Nakamura H."/>
            <person name="Ohtoshi R."/>
            <person name="Tomita M."/>
            <person name="Numata K."/>
            <person name="Arakawa K."/>
        </authorList>
    </citation>
    <scope>NUCLEOTIDE SEQUENCE [LARGE SCALE GENOMIC DNA]</scope>
</reference>
<dbReference type="EMBL" id="BGZK01000080">
    <property type="protein sequence ID" value="GBP16641.1"/>
    <property type="molecule type" value="Genomic_DNA"/>
</dbReference>
<organism evidence="1 2">
    <name type="scientific">Eumeta variegata</name>
    <name type="common">Bagworm moth</name>
    <name type="synonym">Eumeta japonica</name>
    <dbReference type="NCBI Taxonomy" id="151549"/>
    <lineage>
        <taxon>Eukaryota</taxon>
        <taxon>Metazoa</taxon>
        <taxon>Ecdysozoa</taxon>
        <taxon>Arthropoda</taxon>
        <taxon>Hexapoda</taxon>
        <taxon>Insecta</taxon>
        <taxon>Pterygota</taxon>
        <taxon>Neoptera</taxon>
        <taxon>Endopterygota</taxon>
        <taxon>Lepidoptera</taxon>
        <taxon>Glossata</taxon>
        <taxon>Ditrysia</taxon>
        <taxon>Tineoidea</taxon>
        <taxon>Psychidae</taxon>
        <taxon>Oiketicinae</taxon>
        <taxon>Eumeta</taxon>
    </lineage>
</organism>
<dbReference type="OrthoDB" id="425681at2759"/>
<comment type="caution">
    <text evidence="1">The sequence shown here is derived from an EMBL/GenBank/DDBJ whole genome shotgun (WGS) entry which is preliminary data.</text>
</comment>
<name>A0A4C1TRL7_EUMVA</name>
<evidence type="ECO:0000313" key="1">
    <source>
        <dbReference type="EMBL" id="GBP16641.1"/>
    </source>
</evidence>
<protein>
    <submittedName>
        <fullName evidence="1">Uncharacterized protein</fullName>
    </submittedName>
</protein>